<dbReference type="GO" id="GO:0000272">
    <property type="term" value="P:polysaccharide catabolic process"/>
    <property type="evidence" value="ECO:0007669"/>
    <property type="project" value="InterPro"/>
</dbReference>
<keyword evidence="2 3" id="KW-0326">Glycosidase</keyword>
<gene>
    <name evidence="5" type="ordered locus">sce0661</name>
</gene>
<sequence length="647" mass="72193">MTMHRNFAKVAVRQQAVAWLGANFWSRRGGPLMWQSYDPSVVREELRVLADHGLTMTRSFFYWPHFMPEPDRIDEDCVARYADFLEAHVEAGLTTIPTLLVGHMSGENWDPAWRRGRDLYGDVWMVARQAWFAEQMARRFAGHRAVTGWLVSNEMPIYGERERSIRENVTSWASLVVQALRAGGASQPISIGDGAWGIEVTGNDNGFSVRDLGALVDFLGPHVYRMENDLARQHYGAAFVCELTGFLGKPVVLEEFGVSSAFASDENAAHYYRQVLHNTLLAGATGWIGWNNTDFDLIHQDPYRHHPFELHFGLTTVDGRPKPQLEEMARFAKVLSDIDVLGCEREPADAALIVPSYLEGAFPFTEAEDRSYLFTMLRQAYIAAKEADLPVGLTRERDGIAEDCRLYLLPSAKQLTAPTWHLLERLSSAGAVVYASYCHGTHGSQRGPWYAHLNAMFGVEHQLRYGMIDPIEDDRAKLTFECQFGTIAAGTTLTFPVSGTEHSRAYLPVRPRGAEVVAVDQRGRPALLRRKIGSGSVVLCTYPIEHFAAATPRINPEPTYKIYDALAELAGVKRPVTVDDPRVAADTLRHRDGRRFVFLVSQADQPLSVKPAAASGHLTELGGKSPIHAVELAPYDVRILELRPGPR</sequence>
<protein>
    <submittedName>
        <fullName evidence="5">Mannan endo-1,4-beta-mannosidase</fullName>
    </submittedName>
</protein>
<dbReference type="HOGENOM" id="CLU_429428_0_0_7"/>
<dbReference type="InterPro" id="IPR017853">
    <property type="entry name" value="GH"/>
</dbReference>
<dbReference type="SUPFAM" id="SSF51445">
    <property type="entry name" value="(Trans)glycosidases"/>
    <property type="match status" value="1"/>
</dbReference>
<dbReference type="Gene3D" id="3.40.50.880">
    <property type="match status" value="1"/>
</dbReference>
<dbReference type="GO" id="GO:0004553">
    <property type="term" value="F:hydrolase activity, hydrolyzing O-glycosyl compounds"/>
    <property type="evidence" value="ECO:0007669"/>
    <property type="project" value="InterPro"/>
</dbReference>
<accession>A9EN48</accession>
<dbReference type="Gene3D" id="3.20.20.80">
    <property type="entry name" value="Glycosidases"/>
    <property type="match status" value="1"/>
</dbReference>
<dbReference type="KEGG" id="scl:sce0661"/>
<keyword evidence="6" id="KW-1185">Reference proteome</keyword>
<dbReference type="AlphaFoldDB" id="A9EN48"/>
<keyword evidence="1 3" id="KW-0378">Hydrolase</keyword>
<proteinExistence type="inferred from homology"/>
<evidence type="ECO:0000313" key="6">
    <source>
        <dbReference type="Proteomes" id="UP000002139"/>
    </source>
</evidence>
<comment type="similarity">
    <text evidence="3">Belongs to the glycosyl hydrolase 5 (cellulase A) family.</text>
</comment>
<evidence type="ECO:0000256" key="2">
    <source>
        <dbReference type="ARBA" id="ARBA00023295"/>
    </source>
</evidence>
<dbReference type="EMBL" id="AM746676">
    <property type="protein sequence ID" value="CAN90818.1"/>
    <property type="molecule type" value="Genomic_DNA"/>
</dbReference>
<evidence type="ECO:0000256" key="1">
    <source>
        <dbReference type="ARBA" id="ARBA00022801"/>
    </source>
</evidence>
<feature type="domain" description="Glycoside hydrolase family 5" evidence="4">
    <location>
        <begin position="46"/>
        <end position="294"/>
    </location>
</feature>
<organism evidence="5 6">
    <name type="scientific">Sorangium cellulosum (strain So ce56)</name>
    <name type="common">Polyangium cellulosum (strain So ce56)</name>
    <dbReference type="NCBI Taxonomy" id="448385"/>
    <lineage>
        <taxon>Bacteria</taxon>
        <taxon>Pseudomonadati</taxon>
        <taxon>Myxococcota</taxon>
        <taxon>Polyangia</taxon>
        <taxon>Polyangiales</taxon>
        <taxon>Polyangiaceae</taxon>
        <taxon>Sorangium</taxon>
    </lineage>
</organism>
<evidence type="ECO:0000313" key="5">
    <source>
        <dbReference type="EMBL" id="CAN90818.1"/>
    </source>
</evidence>
<name>A9EN48_SORC5</name>
<evidence type="ECO:0000256" key="3">
    <source>
        <dbReference type="RuleBase" id="RU361153"/>
    </source>
</evidence>
<evidence type="ECO:0000259" key="4">
    <source>
        <dbReference type="Pfam" id="PF00150"/>
    </source>
</evidence>
<dbReference type="STRING" id="448385.sce0661"/>
<dbReference type="InterPro" id="IPR029062">
    <property type="entry name" value="Class_I_gatase-like"/>
</dbReference>
<dbReference type="eggNOG" id="COG3934">
    <property type="taxonomic scope" value="Bacteria"/>
</dbReference>
<dbReference type="Pfam" id="PF00150">
    <property type="entry name" value="Cellulase"/>
    <property type="match status" value="1"/>
</dbReference>
<dbReference type="Proteomes" id="UP000002139">
    <property type="component" value="Chromosome"/>
</dbReference>
<dbReference type="InterPro" id="IPR001547">
    <property type="entry name" value="Glyco_hydro_5"/>
</dbReference>
<reference evidence="5 6" key="1">
    <citation type="journal article" date="2007" name="Nat. Biotechnol.">
        <title>Complete genome sequence of the myxobacterium Sorangium cellulosum.</title>
        <authorList>
            <person name="Schneiker S."/>
            <person name="Perlova O."/>
            <person name="Kaiser O."/>
            <person name="Gerth K."/>
            <person name="Alici A."/>
            <person name="Altmeyer M.O."/>
            <person name="Bartels D."/>
            <person name="Bekel T."/>
            <person name="Beyer S."/>
            <person name="Bode E."/>
            <person name="Bode H.B."/>
            <person name="Bolten C.J."/>
            <person name="Choudhuri J.V."/>
            <person name="Doss S."/>
            <person name="Elnakady Y.A."/>
            <person name="Frank B."/>
            <person name="Gaigalat L."/>
            <person name="Goesmann A."/>
            <person name="Groeger C."/>
            <person name="Gross F."/>
            <person name="Jelsbak L."/>
            <person name="Jelsbak L."/>
            <person name="Kalinowski J."/>
            <person name="Kegler C."/>
            <person name="Knauber T."/>
            <person name="Konietzny S."/>
            <person name="Kopp M."/>
            <person name="Krause L."/>
            <person name="Krug D."/>
            <person name="Linke B."/>
            <person name="Mahmud T."/>
            <person name="Martinez-Arias R."/>
            <person name="McHardy A.C."/>
            <person name="Merai M."/>
            <person name="Meyer F."/>
            <person name="Mormann S."/>
            <person name="Munoz-Dorado J."/>
            <person name="Perez J."/>
            <person name="Pradella S."/>
            <person name="Rachid S."/>
            <person name="Raddatz G."/>
            <person name="Rosenau F."/>
            <person name="Rueckert C."/>
            <person name="Sasse F."/>
            <person name="Scharfe M."/>
            <person name="Schuster S.C."/>
            <person name="Suen G."/>
            <person name="Treuner-Lange A."/>
            <person name="Velicer G.J."/>
            <person name="Vorholter F.-J."/>
            <person name="Weissman K.J."/>
            <person name="Welch R.D."/>
            <person name="Wenzel S.C."/>
            <person name="Whitworth D.E."/>
            <person name="Wilhelm S."/>
            <person name="Wittmann C."/>
            <person name="Bloecker H."/>
            <person name="Puehler A."/>
            <person name="Mueller R."/>
        </authorList>
    </citation>
    <scope>NUCLEOTIDE SEQUENCE [LARGE SCALE GENOMIC DNA]</scope>
    <source>
        <strain evidence="6">So ce56</strain>
    </source>
</reference>
<dbReference type="CAZy" id="GH5">
    <property type="family name" value="Glycoside Hydrolase Family 5"/>
</dbReference>